<proteinExistence type="predicted"/>
<dbReference type="Pfam" id="PF00027">
    <property type="entry name" value="cNMP_binding"/>
    <property type="match status" value="1"/>
</dbReference>
<dbReference type="EMBL" id="JAUJEA010000001">
    <property type="protein sequence ID" value="MDN5200688.1"/>
    <property type="molecule type" value="Genomic_DNA"/>
</dbReference>
<sequence length="222" mass="26146">MRKSLSSFQFLETFFIGSRFVLSDIEGEHGMYKTLIEHIQNHIKLSDQSASRLVDYFESKEINKKEYLLKAGAISRFEYFIVRGCLRVFVIDAKGVENNIRFGTENWWIGDFTSFLKKEPASYFIQAIEKTEVLLINRIKWDRLFSEIPEIAFYFHIMFQNAALGQQSKIAQHISYTPEQRYQDLIEKRPELLQRVPQKYIASYLGITPEFLSMIRKKISTS</sequence>
<dbReference type="CDD" id="cd00038">
    <property type="entry name" value="CAP_ED"/>
    <property type="match status" value="1"/>
</dbReference>
<evidence type="ECO:0000259" key="1">
    <source>
        <dbReference type="PROSITE" id="PS50042"/>
    </source>
</evidence>
<keyword evidence="3" id="KW-1185">Reference proteome</keyword>
<gene>
    <name evidence="2" type="ORF">QQ008_04930</name>
</gene>
<dbReference type="Gene3D" id="2.60.120.10">
    <property type="entry name" value="Jelly Rolls"/>
    <property type="match status" value="1"/>
</dbReference>
<dbReference type="InterPro" id="IPR000595">
    <property type="entry name" value="cNMP-bd_dom"/>
</dbReference>
<dbReference type="RefSeq" id="WP_346750710.1">
    <property type="nucleotide sequence ID" value="NZ_JAUJEA010000001.1"/>
</dbReference>
<name>A0ABT8KLU1_9BACT</name>
<reference evidence="2" key="1">
    <citation type="submission" date="2023-06" db="EMBL/GenBank/DDBJ databases">
        <title>Genomic of Parafulvivirga corallium.</title>
        <authorList>
            <person name="Wang G."/>
        </authorList>
    </citation>
    <scope>NUCLEOTIDE SEQUENCE</scope>
    <source>
        <strain evidence="2">BMA10</strain>
    </source>
</reference>
<dbReference type="SUPFAM" id="SSF51206">
    <property type="entry name" value="cAMP-binding domain-like"/>
    <property type="match status" value="1"/>
</dbReference>
<evidence type="ECO:0000313" key="2">
    <source>
        <dbReference type="EMBL" id="MDN5200688.1"/>
    </source>
</evidence>
<dbReference type="Proteomes" id="UP001172082">
    <property type="component" value="Unassembled WGS sequence"/>
</dbReference>
<organism evidence="2 3">
    <name type="scientific">Splendidivirga corallicola</name>
    <dbReference type="NCBI Taxonomy" id="3051826"/>
    <lineage>
        <taxon>Bacteria</taxon>
        <taxon>Pseudomonadati</taxon>
        <taxon>Bacteroidota</taxon>
        <taxon>Cytophagia</taxon>
        <taxon>Cytophagales</taxon>
        <taxon>Splendidivirgaceae</taxon>
        <taxon>Splendidivirga</taxon>
    </lineage>
</organism>
<dbReference type="InterPro" id="IPR014710">
    <property type="entry name" value="RmlC-like_jellyroll"/>
</dbReference>
<feature type="domain" description="Cyclic nucleotide-binding" evidence="1">
    <location>
        <begin position="45"/>
        <end position="151"/>
    </location>
</feature>
<dbReference type="InterPro" id="IPR018490">
    <property type="entry name" value="cNMP-bd_dom_sf"/>
</dbReference>
<protein>
    <submittedName>
        <fullName evidence="2">Crp/Fnr family transcriptional regulator</fullName>
    </submittedName>
</protein>
<evidence type="ECO:0000313" key="3">
    <source>
        <dbReference type="Proteomes" id="UP001172082"/>
    </source>
</evidence>
<accession>A0ABT8KLU1</accession>
<comment type="caution">
    <text evidence="2">The sequence shown here is derived from an EMBL/GenBank/DDBJ whole genome shotgun (WGS) entry which is preliminary data.</text>
</comment>
<dbReference type="PROSITE" id="PS50042">
    <property type="entry name" value="CNMP_BINDING_3"/>
    <property type="match status" value="1"/>
</dbReference>